<dbReference type="SUPFAM" id="SSF53756">
    <property type="entry name" value="UDP-Glycosyltransferase/glycogen phosphorylase"/>
    <property type="match status" value="1"/>
</dbReference>
<evidence type="ECO:0000313" key="3">
    <source>
        <dbReference type="Proteomes" id="UP000290289"/>
    </source>
</evidence>
<comment type="caution">
    <text evidence="2">The sequence shown here is derived from an EMBL/GenBank/DDBJ whole genome shotgun (WGS) entry which is preliminary data.</text>
</comment>
<protein>
    <submittedName>
        <fullName evidence="2">Uncharacterized protein</fullName>
    </submittedName>
</protein>
<dbReference type="Proteomes" id="UP000290289">
    <property type="component" value="Chromosome 2"/>
</dbReference>
<dbReference type="GO" id="GO:0016757">
    <property type="term" value="F:glycosyltransferase activity"/>
    <property type="evidence" value="ECO:0007669"/>
    <property type="project" value="UniProtKB-KW"/>
</dbReference>
<sequence>MSSKPHAAILCSPGLGHLIPVLELAKRLVIYRNFTVTIFAILSPTSKVESELLEAATTPKFCDIIDLPPPDISGYVGPDATAFALLAVMMREVRPAFRSAILGMESSLRLTLLAVHCS</sequence>
<reference evidence="2 3" key="1">
    <citation type="submission" date="2018-10" db="EMBL/GenBank/DDBJ databases">
        <title>A high-quality apple genome assembly.</title>
        <authorList>
            <person name="Hu J."/>
        </authorList>
    </citation>
    <scope>NUCLEOTIDE SEQUENCE [LARGE SCALE GENOMIC DNA]</scope>
    <source>
        <strain evidence="3">cv. HFTH1</strain>
        <tissue evidence="2">Young leaf</tissue>
    </source>
</reference>
<dbReference type="AlphaFoldDB" id="A0A498KNL3"/>
<gene>
    <name evidence="2" type="ORF">DVH24_026428</name>
</gene>
<name>A0A498KNL3_MALDO</name>
<dbReference type="PANTHER" id="PTHR48046">
    <property type="entry name" value="UDP-GLYCOSYLTRANSFERASE 72E1"/>
    <property type="match status" value="1"/>
</dbReference>
<organism evidence="2 3">
    <name type="scientific">Malus domestica</name>
    <name type="common">Apple</name>
    <name type="synonym">Pyrus malus</name>
    <dbReference type="NCBI Taxonomy" id="3750"/>
    <lineage>
        <taxon>Eukaryota</taxon>
        <taxon>Viridiplantae</taxon>
        <taxon>Streptophyta</taxon>
        <taxon>Embryophyta</taxon>
        <taxon>Tracheophyta</taxon>
        <taxon>Spermatophyta</taxon>
        <taxon>Magnoliopsida</taxon>
        <taxon>eudicotyledons</taxon>
        <taxon>Gunneridae</taxon>
        <taxon>Pentapetalae</taxon>
        <taxon>rosids</taxon>
        <taxon>fabids</taxon>
        <taxon>Rosales</taxon>
        <taxon>Rosaceae</taxon>
        <taxon>Amygdaloideae</taxon>
        <taxon>Maleae</taxon>
        <taxon>Malus</taxon>
    </lineage>
</organism>
<keyword evidence="1" id="KW-0328">Glycosyltransferase</keyword>
<keyword evidence="1" id="KW-0808">Transferase</keyword>
<dbReference type="EMBL" id="RDQH01000328">
    <property type="protein sequence ID" value="RXI07292.1"/>
    <property type="molecule type" value="Genomic_DNA"/>
</dbReference>
<keyword evidence="3" id="KW-1185">Reference proteome</keyword>
<accession>A0A498KNL3</accession>
<dbReference type="Gene3D" id="3.40.50.2000">
    <property type="entry name" value="Glycogen Phosphorylase B"/>
    <property type="match status" value="1"/>
</dbReference>
<dbReference type="STRING" id="3750.A0A498KNL3"/>
<evidence type="ECO:0000313" key="2">
    <source>
        <dbReference type="EMBL" id="RXI07292.1"/>
    </source>
</evidence>
<proteinExistence type="predicted"/>
<evidence type="ECO:0000256" key="1">
    <source>
        <dbReference type="ARBA" id="ARBA00022676"/>
    </source>
</evidence>
<dbReference type="PANTHER" id="PTHR48046:SF1">
    <property type="entry name" value="GLYCOSYLTRANSFERASE-RELATED"/>
    <property type="match status" value="1"/>
</dbReference>